<evidence type="ECO:0000313" key="10">
    <source>
        <dbReference type="Proteomes" id="UP000726136"/>
    </source>
</evidence>
<organism evidence="9 10">
    <name type="scientific">Vibrio anguillarum</name>
    <name type="common">Listonella anguillarum</name>
    <dbReference type="NCBI Taxonomy" id="55601"/>
    <lineage>
        <taxon>Bacteria</taxon>
        <taxon>Pseudomonadati</taxon>
        <taxon>Pseudomonadota</taxon>
        <taxon>Gammaproteobacteria</taxon>
        <taxon>Vibrionales</taxon>
        <taxon>Vibrionaceae</taxon>
        <taxon>Vibrio</taxon>
    </lineage>
</organism>
<protein>
    <recommendedName>
        <fullName evidence="1">site-specific DNA-methyltransferase (adenine-specific)</fullName>
        <ecNumber evidence="1">2.1.1.72</ecNumber>
    </recommendedName>
</protein>
<sequence>DYFVQPNNRNVALPDTEYDSTICNPPYGLKFSQEYRKLIKKTFPNVYAKESYALFFYFTLQKLKKDGRYVFIIPDTFLTSTHLSYMREFIIKSAKPTHIIQFKS</sequence>
<dbReference type="RefSeq" id="WP_194665321.1">
    <property type="nucleotide sequence ID" value="NZ_RDPI01001636.1"/>
</dbReference>
<evidence type="ECO:0000256" key="3">
    <source>
        <dbReference type="ARBA" id="ARBA00022679"/>
    </source>
</evidence>
<keyword evidence="10" id="KW-1185">Reference proteome</keyword>
<proteinExistence type="predicted"/>
<dbReference type="InterPro" id="IPR050953">
    <property type="entry name" value="N4_N6_ade-DNA_methylase"/>
</dbReference>
<evidence type="ECO:0000256" key="6">
    <source>
        <dbReference type="ARBA" id="ARBA00023125"/>
    </source>
</evidence>
<dbReference type="PRINTS" id="PR00507">
    <property type="entry name" value="N12N6MTFRASE"/>
</dbReference>
<feature type="non-terminal residue" evidence="9">
    <location>
        <position position="1"/>
    </location>
</feature>
<dbReference type="InterPro" id="IPR029063">
    <property type="entry name" value="SAM-dependent_MTases_sf"/>
</dbReference>
<comment type="caution">
    <text evidence="9">The sequence shown here is derived from an EMBL/GenBank/DDBJ whole genome shotgun (WGS) entry which is preliminary data.</text>
</comment>
<evidence type="ECO:0000256" key="2">
    <source>
        <dbReference type="ARBA" id="ARBA00022603"/>
    </source>
</evidence>
<dbReference type="SUPFAM" id="SSF53335">
    <property type="entry name" value="S-adenosyl-L-methionine-dependent methyltransferases"/>
    <property type="match status" value="1"/>
</dbReference>
<evidence type="ECO:0000256" key="1">
    <source>
        <dbReference type="ARBA" id="ARBA00011900"/>
    </source>
</evidence>
<feature type="domain" description="Type II methyltransferase M.TaqI-like" evidence="8">
    <location>
        <begin position="15"/>
        <end position="103"/>
    </location>
</feature>
<keyword evidence="6" id="KW-0238">DNA-binding</keyword>
<name>A0ABR9ZFU0_VIBAN</name>
<keyword evidence="5" id="KW-0680">Restriction system</keyword>
<dbReference type="Proteomes" id="UP000726136">
    <property type="component" value="Unassembled WGS sequence"/>
</dbReference>
<dbReference type="Pfam" id="PF07669">
    <property type="entry name" value="Eco57I"/>
    <property type="match status" value="1"/>
</dbReference>
<evidence type="ECO:0000256" key="7">
    <source>
        <dbReference type="ARBA" id="ARBA00047942"/>
    </source>
</evidence>
<evidence type="ECO:0000256" key="5">
    <source>
        <dbReference type="ARBA" id="ARBA00022747"/>
    </source>
</evidence>
<gene>
    <name evidence="9" type="ORF">EAY46_30620</name>
</gene>
<dbReference type="EC" id="2.1.1.72" evidence="1"/>
<dbReference type="EMBL" id="RDPI01001636">
    <property type="protein sequence ID" value="MBF4377329.1"/>
    <property type="molecule type" value="Genomic_DNA"/>
</dbReference>
<keyword evidence="3" id="KW-0808">Transferase</keyword>
<keyword evidence="2" id="KW-0489">Methyltransferase</keyword>
<evidence type="ECO:0000313" key="9">
    <source>
        <dbReference type="EMBL" id="MBF4377329.1"/>
    </source>
</evidence>
<dbReference type="PANTHER" id="PTHR33841:SF6">
    <property type="entry name" value="TYPE II METHYLTRANSFERASE M.HINDII"/>
    <property type="match status" value="1"/>
</dbReference>
<dbReference type="Gene3D" id="3.40.50.150">
    <property type="entry name" value="Vaccinia Virus protein VP39"/>
    <property type="match status" value="1"/>
</dbReference>
<comment type="catalytic activity">
    <reaction evidence="7">
        <text>a 2'-deoxyadenosine in DNA + S-adenosyl-L-methionine = an N(6)-methyl-2'-deoxyadenosine in DNA + S-adenosyl-L-homocysteine + H(+)</text>
        <dbReference type="Rhea" id="RHEA:15197"/>
        <dbReference type="Rhea" id="RHEA-COMP:12418"/>
        <dbReference type="Rhea" id="RHEA-COMP:12419"/>
        <dbReference type="ChEBI" id="CHEBI:15378"/>
        <dbReference type="ChEBI" id="CHEBI:57856"/>
        <dbReference type="ChEBI" id="CHEBI:59789"/>
        <dbReference type="ChEBI" id="CHEBI:90615"/>
        <dbReference type="ChEBI" id="CHEBI:90616"/>
        <dbReference type="EC" id="2.1.1.72"/>
    </reaction>
</comment>
<reference evidence="9 10" key="1">
    <citation type="journal article" date="2021" name="PeerJ">
        <title>Analysis of 44 Vibrio anguillarum genomes reveals high genetic diversity.</title>
        <authorList>
            <person name="Hansen M.J."/>
            <person name="Dalsgaard I."/>
        </authorList>
    </citation>
    <scope>NUCLEOTIDE SEQUENCE [LARGE SCALE GENOMIC DNA]</scope>
    <source>
        <strain evidence="9 10">040915-1/1B</strain>
    </source>
</reference>
<dbReference type="InterPro" id="IPR011639">
    <property type="entry name" value="MethylTrfase_TaqI-like_dom"/>
</dbReference>
<evidence type="ECO:0000259" key="8">
    <source>
        <dbReference type="Pfam" id="PF07669"/>
    </source>
</evidence>
<evidence type="ECO:0000256" key="4">
    <source>
        <dbReference type="ARBA" id="ARBA00022691"/>
    </source>
</evidence>
<dbReference type="PANTHER" id="PTHR33841">
    <property type="entry name" value="DNA METHYLTRANSFERASE YEEA-RELATED"/>
    <property type="match status" value="1"/>
</dbReference>
<keyword evidence="4" id="KW-0949">S-adenosyl-L-methionine</keyword>
<accession>A0ABR9ZFU0</accession>
<feature type="non-terminal residue" evidence="9">
    <location>
        <position position="104"/>
    </location>
</feature>